<dbReference type="Gene3D" id="3.40.50.150">
    <property type="entry name" value="Vaccinia Virus protein VP39"/>
    <property type="match status" value="1"/>
</dbReference>
<dbReference type="CDD" id="cd02440">
    <property type="entry name" value="AdoMet_MTases"/>
    <property type="match status" value="1"/>
</dbReference>
<keyword evidence="2" id="KW-0808">Transferase</keyword>
<evidence type="ECO:0000313" key="3">
    <source>
        <dbReference type="EMBL" id="SBV95664.1"/>
    </source>
</evidence>
<name>A0A212J879_9BACT</name>
<dbReference type="InterPro" id="IPR002052">
    <property type="entry name" value="DNA_methylase_N6_adenine_CS"/>
</dbReference>
<dbReference type="PANTHER" id="PTHR43542">
    <property type="entry name" value="METHYLTRANSFERASE"/>
    <property type="match status" value="1"/>
</dbReference>
<evidence type="ECO:0000256" key="2">
    <source>
        <dbReference type="ARBA" id="ARBA00022679"/>
    </source>
</evidence>
<accession>A0A212J879</accession>
<reference evidence="3" key="1">
    <citation type="submission" date="2016-04" db="EMBL/GenBank/DDBJ databases">
        <authorList>
            <person name="Evans L.H."/>
            <person name="Alamgir A."/>
            <person name="Owens N."/>
            <person name="Weber N.D."/>
            <person name="Virtaneva K."/>
            <person name="Barbian K."/>
            <person name="Babar A."/>
            <person name="Rosenke K."/>
        </authorList>
    </citation>
    <scope>NUCLEOTIDE SEQUENCE</scope>
    <source>
        <strain evidence="3">86-1</strain>
    </source>
</reference>
<dbReference type="GO" id="GO:0003676">
    <property type="term" value="F:nucleic acid binding"/>
    <property type="evidence" value="ECO:0007669"/>
    <property type="project" value="InterPro"/>
</dbReference>
<proteinExistence type="predicted"/>
<dbReference type="RefSeq" id="WP_296939416.1">
    <property type="nucleotide sequence ID" value="NZ_LT599032.1"/>
</dbReference>
<dbReference type="PIRSF" id="PIRSF004553">
    <property type="entry name" value="CHP00095"/>
    <property type="match status" value="1"/>
</dbReference>
<protein>
    <recommendedName>
        <fullName evidence="4">RsmD family RNA methyltransferase</fullName>
    </recommendedName>
</protein>
<dbReference type="Pfam" id="PF03602">
    <property type="entry name" value="Cons_hypoth95"/>
    <property type="match status" value="1"/>
</dbReference>
<dbReference type="AlphaFoldDB" id="A0A212J879"/>
<dbReference type="EMBL" id="FLUM01000001">
    <property type="protein sequence ID" value="SBV95664.1"/>
    <property type="molecule type" value="Genomic_DNA"/>
</dbReference>
<dbReference type="PANTHER" id="PTHR43542:SF1">
    <property type="entry name" value="METHYLTRANSFERASE"/>
    <property type="match status" value="1"/>
</dbReference>
<dbReference type="GO" id="GO:0031167">
    <property type="term" value="P:rRNA methylation"/>
    <property type="evidence" value="ECO:0007669"/>
    <property type="project" value="InterPro"/>
</dbReference>
<dbReference type="InterPro" id="IPR029063">
    <property type="entry name" value="SAM-dependent_MTases_sf"/>
</dbReference>
<dbReference type="GO" id="GO:0008168">
    <property type="term" value="F:methyltransferase activity"/>
    <property type="evidence" value="ECO:0007669"/>
    <property type="project" value="UniProtKB-KW"/>
</dbReference>
<dbReference type="SUPFAM" id="SSF53335">
    <property type="entry name" value="S-adenosyl-L-methionine-dependent methyltransferases"/>
    <property type="match status" value="1"/>
</dbReference>
<sequence length="181" mass="20905">MRIISGKYKGRRFDLPKSFKARPTTDFAKENLFNVLNNTIDWEDTVALDLFGGTGGISLELVSRGCPQVTCIEKNFNHASFIEKTKEELKIKSELLLLKMDVFSYLERCKEQFDLIFADPPYDMKNFVDVPRIVFEKDLIKPGGIFILEHPKDHDFSGLPLFEDKRVYGSVNFSIFRKVLL</sequence>
<gene>
    <name evidence="3" type="ORF">KL86DYS1_11452</name>
</gene>
<evidence type="ECO:0008006" key="4">
    <source>
        <dbReference type="Google" id="ProtNLM"/>
    </source>
</evidence>
<organism evidence="3">
    <name type="scientific">uncultured Dysgonomonas sp</name>
    <dbReference type="NCBI Taxonomy" id="206096"/>
    <lineage>
        <taxon>Bacteria</taxon>
        <taxon>Pseudomonadati</taxon>
        <taxon>Bacteroidota</taxon>
        <taxon>Bacteroidia</taxon>
        <taxon>Bacteroidales</taxon>
        <taxon>Dysgonomonadaceae</taxon>
        <taxon>Dysgonomonas</taxon>
        <taxon>environmental samples</taxon>
    </lineage>
</organism>
<dbReference type="InterPro" id="IPR004398">
    <property type="entry name" value="RNA_MeTrfase_RsmD"/>
</dbReference>
<evidence type="ECO:0000256" key="1">
    <source>
        <dbReference type="ARBA" id="ARBA00022603"/>
    </source>
</evidence>
<keyword evidence="1" id="KW-0489">Methyltransferase</keyword>
<dbReference type="PROSITE" id="PS00092">
    <property type="entry name" value="N6_MTASE"/>
    <property type="match status" value="1"/>
</dbReference>